<proteinExistence type="predicted"/>
<reference evidence="1 2" key="1">
    <citation type="submission" date="2022-05" db="EMBL/GenBank/DDBJ databases">
        <title>Novel Pseudomonas spp. Isolated from a Rainbow Trout Aquaculture Facility.</title>
        <authorList>
            <person name="Testerman T."/>
            <person name="Graf J."/>
        </authorList>
    </citation>
    <scope>NUCLEOTIDE SEQUENCE [LARGE SCALE GENOMIC DNA]</scope>
    <source>
        <strain evidence="1 2">ID681</strain>
    </source>
</reference>
<sequence length="82" mass="9015">MLPPQYLATMGVDHLAKAAEKIASPTLNAQEREGLQGLLYLTSLVARFQAGNLTGEDEEFLAAICHFDRNVNLLGQWQNMIG</sequence>
<keyword evidence="2" id="KW-1185">Reference proteome</keyword>
<evidence type="ECO:0000313" key="2">
    <source>
        <dbReference type="Proteomes" id="UP001148203"/>
    </source>
</evidence>
<dbReference type="Proteomes" id="UP001148203">
    <property type="component" value="Unassembled WGS sequence"/>
</dbReference>
<gene>
    <name evidence="1" type="ORF">M5G11_24030</name>
</gene>
<protein>
    <submittedName>
        <fullName evidence="1">Uncharacterized protein</fullName>
    </submittedName>
</protein>
<comment type="caution">
    <text evidence="1">The sequence shown here is derived from an EMBL/GenBank/DDBJ whole genome shotgun (WGS) entry which is preliminary data.</text>
</comment>
<evidence type="ECO:0000313" key="1">
    <source>
        <dbReference type="EMBL" id="MDD0993603.1"/>
    </source>
</evidence>
<accession>A0ABT5NZV6</accession>
<dbReference type="EMBL" id="JAMDGY010000100">
    <property type="protein sequence ID" value="MDD0993603.1"/>
    <property type="molecule type" value="Genomic_DNA"/>
</dbReference>
<name>A0ABT5NZV6_9PSED</name>
<dbReference type="RefSeq" id="WP_273912775.1">
    <property type="nucleotide sequence ID" value="NZ_JAMDGX010000070.1"/>
</dbReference>
<organism evidence="1 2">
    <name type="scientific">Pseudomonas fontis</name>
    <dbReference type="NCBI Taxonomy" id="2942633"/>
    <lineage>
        <taxon>Bacteria</taxon>
        <taxon>Pseudomonadati</taxon>
        <taxon>Pseudomonadota</taxon>
        <taxon>Gammaproteobacteria</taxon>
        <taxon>Pseudomonadales</taxon>
        <taxon>Pseudomonadaceae</taxon>
        <taxon>Pseudomonas</taxon>
    </lineage>
</organism>